<dbReference type="InterPro" id="IPR058534">
    <property type="entry name" value="YjdF"/>
</dbReference>
<dbReference type="PIRSF" id="PIRSF020606">
    <property type="entry name" value="UCP020606"/>
    <property type="match status" value="1"/>
</dbReference>
<name>G7WIJ9_DESOD</name>
<keyword evidence="3" id="KW-1185">Reference proteome</keyword>
<accession>G7WIJ9</accession>
<gene>
    <name evidence="2" type="ordered locus">Desor_3592</name>
</gene>
<dbReference type="PATRIC" id="fig|768706.3.peg.3623"/>
<feature type="transmembrane region" description="Helical" evidence="1">
    <location>
        <begin position="64"/>
        <end position="84"/>
    </location>
</feature>
<keyword evidence="1" id="KW-0472">Membrane</keyword>
<feature type="transmembrane region" description="Helical" evidence="1">
    <location>
        <begin position="136"/>
        <end position="154"/>
    </location>
</feature>
<evidence type="ECO:0000313" key="3">
    <source>
        <dbReference type="Proteomes" id="UP000006346"/>
    </source>
</evidence>
<dbReference type="eggNOG" id="COG3647">
    <property type="taxonomic scope" value="Bacteria"/>
</dbReference>
<evidence type="ECO:0000313" key="2">
    <source>
        <dbReference type="EMBL" id="AET69073.1"/>
    </source>
</evidence>
<feature type="transmembrane region" description="Helical" evidence="1">
    <location>
        <begin position="36"/>
        <end position="57"/>
    </location>
</feature>
<dbReference type="EMBL" id="CP003108">
    <property type="protein sequence ID" value="AET69073.1"/>
    <property type="molecule type" value="Genomic_DNA"/>
</dbReference>
<dbReference type="HOGENOM" id="CLU_087528_0_0_9"/>
<proteinExistence type="predicted"/>
<dbReference type="Pfam" id="PF09997">
    <property type="entry name" value="DUF2238"/>
    <property type="match status" value="1"/>
</dbReference>
<keyword evidence="1" id="KW-1133">Transmembrane helix</keyword>
<protein>
    <submittedName>
        <fullName evidence="2">Putative membrane protein</fullName>
    </submittedName>
</protein>
<evidence type="ECO:0000256" key="1">
    <source>
        <dbReference type="SAM" id="Phobius"/>
    </source>
</evidence>
<feature type="transmembrane region" description="Helical" evidence="1">
    <location>
        <begin position="107"/>
        <end position="124"/>
    </location>
</feature>
<feature type="transmembrane region" description="Helical" evidence="1">
    <location>
        <begin position="12"/>
        <end position="30"/>
    </location>
</feature>
<dbReference type="RefSeq" id="WP_014185881.1">
    <property type="nucleotide sequence ID" value="NC_016584.1"/>
</dbReference>
<sequence>MNKRPEFHKIEPLHLGLLLAFFLVLVWSLINPKDLFTWFLEVLPALIGLIVIVMTFHRFRLTNLVYGLVLIHAVILMIGGHYTYAEMPLFTWLKDTLHLERNYYDRLGHFAQGFIPAVIVREILLRKLELPRGKWLSAIVISVCLAISALYELIEWGVAELTGTAAEAFLGTQGDVWDTQWDMFMALWGAILSLIFLSNIHDKFMRNQEMIRKEEDQP</sequence>
<dbReference type="AlphaFoldDB" id="G7WIJ9"/>
<dbReference type="OrthoDB" id="9786473at2"/>
<dbReference type="Proteomes" id="UP000006346">
    <property type="component" value="Chromosome"/>
</dbReference>
<dbReference type="KEGG" id="dor:Desor_3592"/>
<dbReference type="InterPro" id="IPR014509">
    <property type="entry name" value="YjdF-like"/>
</dbReference>
<reference evidence="2 3" key="2">
    <citation type="journal article" date="2012" name="J. Bacteriol.">
        <title>Complete genome sequences of Desulfosporosinus orientis DSM765T, Desulfosporosinus youngiae DSM17734T, Desulfosporosinus meridiei DSM13257T, and Desulfosporosinus acidiphilus DSM22704T.</title>
        <authorList>
            <person name="Pester M."/>
            <person name="Brambilla E."/>
            <person name="Alazard D."/>
            <person name="Rattei T."/>
            <person name="Weinmaier T."/>
            <person name="Han J."/>
            <person name="Lucas S."/>
            <person name="Lapidus A."/>
            <person name="Cheng J.F."/>
            <person name="Goodwin L."/>
            <person name="Pitluck S."/>
            <person name="Peters L."/>
            <person name="Ovchinnikova G."/>
            <person name="Teshima H."/>
            <person name="Detter J.C."/>
            <person name="Han C.S."/>
            <person name="Tapia R."/>
            <person name="Land M.L."/>
            <person name="Hauser L."/>
            <person name="Kyrpides N.C."/>
            <person name="Ivanova N.N."/>
            <person name="Pagani I."/>
            <person name="Huntmann M."/>
            <person name="Wei C.L."/>
            <person name="Davenport K.W."/>
            <person name="Daligault H."/>
            <person name="Chain P.S."/>
            <person name="Chen A."/>
            <person name="Mavromatis K."/>
            <person name="Markowitz V."/>
            <person name="Szeto E."/>
            <person name="Mikhailova N."/>
            <person name="Pati A."/>
            <person name="Wagner M."/>
            <person name="Woyke T."/>
            <person name="Ollivier B."/>
            <person name="Klenk H.P."/>
            <person name="Spring S."/>
            <person name="Loy A."/>
        </authorList>
    </citation>
    <scope>NUCLEOTIDE SEQUENCE [LARGE SCALE GENOMIC DNA]</scope>
    <source>
        <strain evidence="3">ATCC 19365 / DSM 765 / NCIMB 8382 / VKM B-1628</strain>
    </source>
</reference>
<reference evidence="3" key="1">
    <citation type="submission" date="2011-11" db="EMBL/GenBank/DDBJ databases">
        <title>Complete sequence of Desulfosporosinus orientis DSM 765.</title>
        <authorList>
            <person name="Lucas S."/>
            <person name="Han J."/>
            <person name="Lapidus A."/>
            <person name="Cheng J.-F."/>
            <person name="Goodwin L."/>
            <person name="Pitluck S."/>
            <person name="Peters L."/>
            <person name="Ovchinnikova G."/>
            <person name="Teshima H."/>
            <person name="Detter J.C."/>
            <person name="Han C."/>
            <person name="Tapia R."/>
            <person name="Land M."/>
            <person name="Hauser L."/>
            <person name="Kyrpides N."/>
            <person name="Ivanova N."/>
            <person name="Pagani I."/>
            <person name="Pester M."/>
            <person name="Spring S."/>
            <person name="Ollivier B."/>
            <person name="Rattei T."/>
            <person name="Klenk H.-P."/>
            <person name="Wagner M."/>
            <person name="Loy A."/>
            <person name="Woyke T."/>
        </authorList>
    </citation>
    <scope>NUCLEOTIDE SEQUENCE [LARGE SCALE GENOMIC DNA]</scope>
    <source>
        <strain evidence="3">ATCC 19365 / DSM 765 / NCIMB 8382 / VKM B-1628</strain>
    </source>
</reference>
<keyword evidence="1" id="KW-0812">Transmembrane</keyword>
<dbReference type="STRING" id="768706.Desor_3592"/>
<feature type="transmembrane region" description="Helical" evidence="1">
    <location>
        <begin position="183"/>
        <end position="200"/>
    </location>
</feature>
<organism evidence="2 3">
    <name type="scientific">Desulfosporosinus orientis (strain ATCC 19365 / DSM 765 / NCIMB 8382 / VKM B-1628 / Singapore I)</name>
    <name type="common">Desulfotomaculum orientis</name>
    <dbReference type="NCBI Taxonomy" id="768706"/>
    <lineage>
        <taxon>Bacteria</taxon>
        <taxon>Bacillati</taxon>
        <taxon>Bacillota</taxon>
        <taxon>Clostridia</taxon>
        <taxon>Eubacteriales</taxon>
        <taxon>Desulfitobacteriaceae</taxon>
        <taxon>Desulfosporosinus</taxon>
    </lineage>
</organism>